<comment type="caution">
    <text evidence="1">The sequence shown here is derived from an EMBL/GenBank/DDBJ whole genome shotgun (WGS) entry which is preliminary data.</text>
</comment>
<gene>
    <name evidence="1" type="ORF">QO034_19625</name>
</gene>
<keyword evidence="2" id="KW-1185">Reference proteome</keyword>
<proteinExistence type="predicted"/>
<reference evidence="1 2" key="1">
    <citation type="submission" date="2023-05" db="EMBL/GenBank/DDBJ databases">
        <title>Sedimentitalea sp. nov. JM2-8.</title>
        <authorList>
            <person name="Huang J."/>
        </authorList>
    </citation>
    <scope>NUCLEOTIDE SEQUENCE [LARGE SCALE GENOMIC DNA]</scope>
    <source>
        <strain evidence="1 2">JM2-8</strain>
    </source>
</reference>
<evidence type="ECO:0000313" key="1">
    <source>
        <dbReference type="EMBL" id="MDK3075295.1"/>
    </source>
</evidence>
<organism evidence="1 2">
    <name type="scientific">Sedimentitalea xiamensis</name>
    <dbReference type="NCBI Taxonomy" id="3050037"/>
    <lineage>
        <taxon>Bacteria</taxon>
        <taxon>Pseudomonadati</taxon>
        <taxon>Pseudomonadota</taxon>
        <taxon>Alphaproteobacteria</taxon>
        <taxon>Rhodobacterales</taxon>
        <taxon>Paracoccaceae</taxon>
        <taxon>Sedimentitalea</taxon>
    </lineage>
</organism>
<name>A0ABT7FJI3_9RHOB</name>
<dbReference type="Proteomes" id="UP001227126">
    <property type="component" value="Unassembled WGS sequence"/>
</dbReference>
<accession>A0ABT7FJI3</accession>
<protein>
    <submittedName>
        <fullName evidence="1">Uncharacterized protein</fullName>
    </submittedName>
</protein>
<evidence type="ECO:0000313" key="2">
    <source>
        <dbReference type="Proteomes" id="UP001227126"/>
    </source>
</evidence>
<dbReference type="EMBL" id="JASNJE010000034">
    <property type="protein sequence ID" value="MDK3075295.1"/>
    <property type="molecule type" value="Genomic_DNA"/>
</dbReference>
<sequence length="89" mass="9096">MGQDNTGDTVSVALRPRSDGNQTVTLSGGLDFTCTGVLDEAPSAGRSELTNIVCTDGVNGTATLVYNASAQPSQFVFARPGANAGSLRF</sequence>